<evidence type="ECO:0000313" key="11">
    <source>
        <dbReference type="EMBL" id="MDC0669791.1"/>
    </source>
</evidence>
<dbReference type="InterPro" id="IPR044398">
    <property type="entry name" value="Globin-sensor_dom"/>
</dbReference>
<dbReference type="Pfam" id="PF00989">
    <property type="entry name" value="PAS"/>
    <property type="match status" value="1"/>
</dbReference>
<dbReference type="SUPFAM" id="SSF55785">
    <property type="entry name" value="PYP-like sensor domain (PAS domain)"/>
    <property type="match status" value="1"/>
</dbReference>
<dbReference type="InterPro" id="IPR000014">
    <property type="entry name" value="PAS"/>
</dbReference>
<dbReference type="InterPro" id="IPR009050">
    <property type="entry name" value="Globin-like_sf"/>
</dbReference>
<name>A0ABT5B6Q5_9BACT</name>
<dbReference type="Gene3D" id="3.30.450.20">
    <property type="entry name" value="PAS domain"/>
    <property type="match status" value="1"/>
</dbReference>
<dbReference type="Gene3D" id="1.10.287.130">
    <property type="match status" value="1"/>
</dbReference>
<keyword evidence="3" id="KW-0597">Phosphoprotein</keyword>
<keyword evidence="8" id="KW-0902">Two-component regulatory system</keyword>
<dbReference type="SUPFAM" id="SSF55874">
    <property type="entry name" value="ATPase domain of HSP90 chaperone/DNA topoisomerase II/histidine kinase"/>
    <property type="match status" value="1"/>
</dbReference>
<dbReference type="Pfam" id="PF11563">
    <property type="entry name" value="Protoglobin"/>
    <property type="match status" value="1"/>
</dbReference>
<evidence type="ECO:0000256" key="6">
    <source>
        <dbReference type="ARBA" id="ARBA00022777"/>
    </source>
</evidence>
<keyword evidence="4" id="KW-0808">Transferase</keyword>
<dbReference type="SMART" id="SM00387">
    <property type="entry name" value="HATPase_c"/>
    <property type="match status" value="1"/>
</dbReference>
<dbReference type="InterPro" id="IPR035965">
    <property type="entry name" value="PAS-like_dom_sf"/>
</dbReference>
<comment type="caution">
    <text evidence="11">The sequence shown here is derived from an EMBL/GenBank/DDBJ whole genome shotgun (WGS) entry which is preliminary data.</text>
</comment>
<dbReference type="Pfam" id="PF00512">
    <property type="entry name" value="HisKA"/>
    <property type="match status" value="1"/>
</dbReference>
<dbReference type="SUPFAM" id="SSF47384">
    <property type="entry name" value="Homodimeric domain of signal transducing histidine kinase"/>
    <property type="match status" value="1"/>
</dbReference>
<dbReference type="InterPro" id="IPR012292">
    <property type="entry name" value="Globin/Proto"/>
</dbReference>
<dbReference type="Gene3D" id="3.30.565.10">
    <property type="entry name" value="Histidine kinase-like ATPase, C-terminal domain"/>
    <property type="match status" value="1"/>
</dbReference>
<proteinExistence type="predicted"/>
<keyword evidence="12" id="KW-1185">Reference proteome</keyword>
<dbReference type="NCBIfam" id="TIGR00229">
    <property type="entry name" value="sensory_box"/>
    <property type="match status" value="1"/>
</dbReference>
<evidence type="ECO:0000256" key="4">
    <source>
        <dbReference type="ARBA" id="ARBA00022679"/>
    </source>
</evidence>
<evidence type="ECO:0000256" key="5">
    <source>
        <dbReference type="ARBA" id="ARBA00022741"/>
    </source>
</evidence>
<evidence type="ECO:0000256" key="8">
    <source>
        <dbReference type="ARBA" id="ARBA00023012"/>
    </source>
</evidence>
<evidence type="ECO:0000256" key="1">
    <source>
        <dbReference type="ARBA" id="ARBA00000085"/>
    </source>
</evidence>
<evidence type="ECO:0000259" key="9">
    <source>
        <dbReference type="PROSITE" id="PS50109"/>
    </source>
</evidence>
<dbReference type="PROSITE" id="PS50109">
    <property type="entry name" value="HIS_KIN"/>
    <property type="match status" value="1"/>
</dbReference>
<evidence type="ECO:0000256" key="7">
    <source>
        <dbReference type="ARBA" id="ARBA00022840"/>
    </source>
</evidence>
<dbReference type="InterPro" id="IPR003594">
    <property type="entry name" value="HATPase_dom"/>
</dbReference>
<dbReference type="PANTHER" id="PTHR43065:SF10">
    <property type="entry name" value="PEROXIDE STRESS-ACTIVATED HISTIDINE KINASE MAK3"/>
    <property type="match status" value="1"/>
</dbReference>
<dbReference type="RefSeq" id="WP_271999594.1">
    <property type="nucleotide sequence ID" value="NZ_JAQNDN010000010.1"/>
</dbReference>
<evidence type="ECO:0000256" key="2">
    <source>
        <dbReference type="ARBA" id="ARBA00012438"/>
    </source>
</evidence>
<evidence type="ECO:0000256" key="3">
    <source>
        <dbReference type="ARBA" id="ARBA00022553"/>
    </source>
</evidence>
<dbReference type="EMBL" id="JAQNDN010000010">
    <property type="protein sequence ID" value="MDC0669791.1"/>
    <property type="molecule type" value="Genomic_DNA"/>
</dbReference>
<feature type="domain" description="PAS" evidence="10">
    <location>
        <begin position="205"/>
        <end position="253"/>
    </location>
</feature>
<sequence length="577" mass="63490">MQVAMVIFTRTQRERRSPLPHPGLPARDPPAAETRFEELKRYVAFAAEDAALLRSFRDVAAPHFGRIAQEFYDRIRQHDDAHAVFTGEAQIARLQRSLVLWMERLFGGRYDEAYFEDTAQIGRVHVKVGLPQRYMFTAMALIRSSLLRIAEANGPSGLAVMDAISRLLDLELAIMLESYRDNFVARIQQVERLERQALGASLARTEHRYVNAVELAHVVIVGLDAHGSILLFNQEAERITGFARDEVMGRSLLECLAIDETGEGAELREILRGFAAAQVEAREREEVVSRAIETGIATRAGQRRSVLWQLTHAPSSGDDVCVFAIGRDTTDEKALLARTKQQEKLAAIGTLAAGLAHEIRNPLNGAQLHVTYLDRSLKRSGAHPELIETVGVVADEIRRLGSLVTEFLAFARPKPLLIKRVSVQTLLERAAQLVAAQAQQHGVEVVLDVPPQPVEFEADPAKLEQVLLNLTQNAIEAVAGEAGAGRVVLRARRQPQTVSFEVEDDGPGIPDAAPIFDAFFSTKPQGTGLGLSISYRIITDHGGTLDVDSKRGATIFRIVLPLDGPPDSAHRSRAEAP</sequence>
<dbReference type="CDD" id="cd00130">
    <property type="entry name" value="PAS"/>
    <property type="match status" value="1"/>
</dbReference>
<protein>
    <recommendedName>
        <fullName evidence="2">histidine kinase</fullName>
        <ecNumber evidence="2">2.7.13.3</ecNumber>
    </recommendedName>
</protein>
<dbReference type="Gene3D" id="1.10.490.10">
    <property type="entry name" value="Globins"/>
    <property type="match status" value="1"/>
</dbReference>
<dbReference type="SMART" id="SM00091">
    <property type="entry name" value="PAS"/>
    <property type="match status" value="1"/>
</dbReference>
<dbReference type="SMART" id="SM00388">
    <property type="entry name" value="HisKA"/>
    <property type="match status" value="1"/>
</dbReference>
<dbReference type="PRINTS" id="PR00344">
    <property type="entry name" value="BCTRLSENSOR"/>
</dbReference>
<dbReference type="InterPro" id="IPR004358">
    <property type="entry name" value="Sig_transdc_His_kin-like_C"/>
</dbReference>
<keyword evidence="5" id="KW-0547">Nucleotide-binding</keyword>
<accession>A0ABT5B6Q5</accession>
<dbReference type="InterPro" id="IPR039379">
    <property type="entry name" value="Protoglobin_sensor_dom"/>
</dbReference>
<dbReference type="InterPro" id="IPR005467">
    <property type="entry name" value="His_kinase_dom"/>
</dbReference>
<comment type="catalytic activity">
    <reaction evidence="1">
        <text>ATP + protein L-histidine = ADP + protein N-phospho-L-histidine.</text>
        <dbReference type="EC" id="2.7.13.3"/>
    </reaction>
</comment>
<dbReference type="InterPro" id="IPR003661">
    <property type="entry name" value="HisK_dim/P_dom"/>
</dbReference>
<evidence type="ECO:0000259" key="10">
    <source>
        <dbReference type="PROSITE" id="PS50112"/>
    </source>
</evidence>
<gene>
    <name evidence="11" type="ORF">POL58_18705</name>
</gene>
<dbReference type="Pfam" id="PF02518">
    <property type="entry name" value="HATPase_c"/>
    <property type="match status" value="1"/>
</dbReference>
<keyword evidence="6" id="KW-0418">Kinase</keyword>
<dbReference type="SUPFAM" id="SSF46458">
    <property type="entry name" value="Globin-like"/>
    <property type="match status" value="1"/>
</dbReference>
<dbReference type="Proteomes" id="UP001217838">
    <property type="component" value="Unassembled WGS sequence"/>
</dbReference>
<dbReference type="CDD" id="cd01068">
    <property type="entry name" value="globin_sensor"/>
    <property type="match status" value="1"/>
</dbReference>
<dbReference type="InterPro" id="IPR013767">
    <property type="entry name" value="PAS_fold"/>
</dbReference>
<organism evidence="11 12">
    <name type="scientific">Nannocystis radixulma</name>
    <dbReference type="NCBI Taxonomy" id="2995305"/>
    <lineage>
        <taxon>Bacteria</taxon>
        <taxon>Pseudomonadati</taxon>
        <taxon>Myxococcota</taxon>
        <taxon>Polyangia</taxon>
        <taxon>Nannocystales</taxon>
        <taxon>Nannocystaceae</taxon>
        <taxon>Nannocystis</taxon>
    </lineage>
</organism>
<reference evidence="11 12" key="1">
    <citation type="submission" date="2022-11" db="EMBL/GenBank/DDBJ databases">
        <title>Minimal conservation of predation-associated metabolite biosynthetic gene clusters underscores biosynthetic potential of Myxococcota including descriptions for ten novel species: Archangium lansinium sp. nov., Myxococcus landrumus sp. nov., Nannocystis bai.</title>
        <authorList>
            <person name="Ahearne A."/>
            <person name="Stevens C."/>
            <person name="Dowd S."/>
        </authorList>
    </citation>
    <scope>NUCLEOTIDE SEQUENCE [LARGE SCALE GENOMIC DNA]</scope>
    <source>
        <strain evidence="11 12">NCELM</strain>
    </source>
</reference>
<dbReference type="InterPro" id="IPR036097">
    <property type="entry name" value="HisK_dim/P_sf"/>
</dbReference>
<keyword evidence="7" id="KW-0067">ATP-binding</keyword>
<dbReference type="EC" id="2.7.13.3" evidence="2"/>
<dbReference type="PANTHER" id="PTHR43065">
    <property type="entry name" value="SENSOR HISTIDINE KINASE"/>
    <property type="match status" value="1"/>
</dbReference>
<evidence type="ECO:0000313" key="12">
    <source>
        <dbReference type="Proteomes" id="UP001217838"/>
    </source>
</evidence>
<dbReference type="PROSITE" id="PS50112">
    <property type="entry name" value="PAS"/>
    <property type="match status" value="1"/>
</dbReference>
<dbReference type="InterPro" id="IPR036890">
    <property type="entry name" value="HATPase_C_sf"/>
</dbReference>
<feature type="domain" description="Histidine kinase" evidence="9">
    <location>
        <begin position="354"/>
        <end position="564"/>
    </location>
</feature>
<dbReference type="CDD" id="cd00082">
    <property type="entry name" value="HisKA"/>
    <property type="match status" value="1"/>
</dbReference>